<organism evidence="4 5">
    <name type="scientific">Uliginosibacterium aquaticum</name>
    <dbReference type="NCBI Taxonomy" id="2731212"/>
    <lineage>
        <taxon>Bacteria</taxon>
        <taxon>Pseudomonadati</taxon>
        <taxon>Pseudomonadota</taxon>
        <taxon>Betaproteobacteria</taxon>
        <taxon>Rhodocyclales</taxon>
        <taxon>Zoogloeaceae</taxon>
        <taxon>Uliginosibacterium</taxon>
    </lineage>
</organism>
<comment type="caution">
    <text evidence="4">The sequence shown here is derived from an EMBL/GenBank/DDBJ whole genome shotgun (WGS) entry which is preliminary data.</text>
</comment>
<keyword evidence="5" id="KW-1185">Reference proteome</keyword>
<feature type="domain" description="Glycosyl transferase family 1" evidence="2">
    <location>
        <begin position="206"/>
        <end position="357"/>
    </location>
</feature>
<protein>
    <submittedName>
        <fullName evidence="4">Glycosyltransferase family 4 protein</fullName>
    </submittedName>
</protein>
<evidence type="ECO:0000313" key="5">
    <source>
        <dbReference type="Proteomes" id="UP000778523"/>
    </source>
</evidence>
<sequence>MKLVLGVDAVRYPLTGIGRYTYELARGLEQKSEIEHLRYFAGHQLQAALPEPHLSGSEQARADSVRSMKLMLLKSRLAVGLHRGLKSVLQARALKSLKDYVYHGPNYYLPPHGGPCVATFHDLSMFKHPEFHPPERVRYMAQELPVALKRASVLLTDCEYTRQEIIEYSGFPADRVLSVPLAASGDFRPRTHDECIAVLVRLGVEYKRFVLFAGTIEPRKNISGLLDAYERLPEATRKHYPLVIAGYRGWRSEELHARIVSAQEQGWVRHLGFVHNADLPVLFSAAQAFAFPSFYEGFGLPVLEAMACGVPVVCSNASSLPEASGGYALSCDPEDIETLTMLLVRAIEDEGWRAEARINGVAHAATFSWSRVVSETMHSYRLALTL</sequence>
<feature type="domain" description="Glycosyltransferase subfamily 4-like N-terminal" evidence="3">
    <location>
        <begin position="16"/>
        <end position="179"/>
    </location>
</feature>
<dbReference type="Gene3D" id="3.40.50.2000">
    <property type="entry name" value="Glycogen Phosphorylase B"/>
    <property type="match status" value="2"/>
</dbReference>
<dbReference type="InterPro" id="IPR001296">
    <property type="entry name" value="Glyco_trans_1"/>
</dbReference>
<dbReference type="EMBL" id="JABCSC020000001">
    <property type="protein sequence ID" value="NSL53768.1"/>
    <property type="molecule type" value="Genomic_DNA"/>
</dbReference>
<keyword evidence="1" id="KW-0808">Transferase</keyword>
<dbReference type="CDD" id="cd03809">
    <property type="entry name" value="GT4_MtfB-like"/>
    <property type="match status" value="1"/>
</dbReference>
<gene>
    <name evidence="4" type="ORF">HJ583_001890</name>
</gene>
<evidence type="ECO:0000256" key="1">
    <source>
        <dbReference type="ARBA" id="ARBA00022679"/>
    </source>
</evidence>
<dbReference type="Pfam" id="PF13439">
    <property type="entry name" value="Glyco_transf_4"/>
    <property type="match status" value="1"/>
</dbReference>
<dbReference type="Pfam" id="PF00534">
    <property type="entry name" value="Glycos_transf_1"/>
    <property type="match status" value="1"/>
</dbReference>
<evidence type="ECO:0000259" key="2">
    <source>
        <dbReference type="Pfam" id="PF00534"/>
    </source>
</evidence>
<dbReference type="SUPFAM" id="SSF53756">
    <property type="entry name" value="UDP-Glycosyltransferase/glycogen phosphorylase"/>
    <property type="match status" value="1"/>
</dbReference>
<name>A0ABX2IHB7_9RHOO</name>
<dbReference type="Proteomes" id="UP000778523">
    <property type="component" value="Unassembled WGS sequence"/>
</dbReference>
<reference evidence="4 5" key="1">
    <citation type="submission" date="2020-06" db="EMBL/GenBank/DDBJ databases">
        <title>Draft genome of Uliginosibacterium sp. IMCC34675.</title>
        <authorList>
            <person name="Song J."/>
        </authorList>
    </citation>
    <scope>NUCLEOTIDE SEQUENCE [LARGE SCALE GENOMIC DNA]</scope>
    <source>
        <strain evidence="4 5">IMCC34675</strain>
    </source>
</reference>
<evidence type="ECO:0000259" key="3">
    <source>
        <dbReference type="Pfam" id="PF13439"/>
    </source>
</evidence>
<dbReference type="PANTHER" id="PTHR46401">
    <property type="entry name" value="GLYCOSYLTRANSFERASE WBBK-RELATED"/>
    <property type="match status" value="1"/>
</dbReference>
<accession>A0ABX2IHB7</accession>
<dbReference type="InterPro" id="IPR028098">
    <property type="entry name" value="Glyco_trans_4-like_N"/>
</dbReference>
<evidence type="ECO:0000313" key="4">
    <source>
        <dbReference type="EMBL" id="NSL53768.1"/>
    </source>
</evidence>
<dbReference type="PANTHER" id="PTHR46401:SF2">
    <property type="entry name" value="GLYCOSYLTRANSFERASE WBBK-RELATED"/>
    <property type="match status" value="1"/>
</dbReference>
<proteinExistence type="predicted"/>